<dbReference type="InterPro" id="IPR015943">
    <property type="entry name" value="WD40/YVTN_repeat-like_dom_sf"/>
</dbReference>
<reference evidence="3 4" key="1">
    <citation type="submission" date="2018-05" db="EMBL/GenBank/DDBJ databases">
        <title>Draft genome sequence of Scytalidium lignicola DSM 105466, a ubiquitous saprotrophic fungus.</title>
        <authorList>
            <person name="Buettner E."/>
            <person name="Gebauer A.M."/>
            <person name="Hofrichter M."/>
            <person name="Liers C."/>
            <person name="Kellner H."/>
        </authorList>
    </citation>
    <scope>NUCLEOTIDE SEQUENCE [LARGE SCALE GENOMIC DNA]</scope>
    <source>
        <strain evidence="3 4">DSM 105466</strain>
    </source>
</reference>
<feature type="compositionally biased region" description="Basic and acidic residues" evidence="1">
    <location>
        <begin position="411"/>
        <end position="424"/>
    </location>
</feature>
<proteinExistence type="predicted"/>
<feature type="region of interest" description="Disordered" evidence="1">
    <location>
        <begin position="375"/>
        <end position="424"/>
    </location>
</feature>
<evidence type="ECO:0000313" key="4">
    <source>
        <dbReference type="Proteomes" id="UP000258309"/>
    </source>
</evidence>
<dbReference type="STRING" id="5539.A0A3E2HSB8"/>
<evidence type="ECO:0000313" key="3">
    <source>
        <dbReference type="EMBL" id="RFU36192.1"/>
    </source>
</evidence>
<keyword evidence="4" id="KW-1185">Reference proteome</keyword>
<dbReference type="EMBL" id="NCSJ02000001">
    <property type="protein sequence ID" value="RFU36192.1"/>
    <property type="molecule type" value="Genomic_DNA"/>
</dbReference>
<dbReference type="OMA" id="CCFTVAF"/>
<feature type="domain" description="DUF2415" evidence="2">
    <location>
        <begin position="330"/>
        <end position="369"/>
    </location>
</feature>
<feature type="region of interest" description="Disordered" evidence="1">
    <location>
        <begin position="455"/>
        <end position="496"/>
    </location>
</feature>
<gene>
    <name evidence="3" type="ORF">B7463_g135</name>
</gene>
<feature type="non-terminal residue" evidence="3">
    <location>
        <position position="710"/>
    </location>
</feature>
<dbReference type="Gene3D" id="2.130.10.10">
    <property type="entry name" value="YVTN repeat-like/Quinoprotein amine dehydrogenase"/>
    <property type="match status" value="1"/>
</dbReference>
<name>A0A3E2HSB8_SCYLI</name>
<dbReference type="SUPFAM" id="SSF50978">
    <property type="entry name" value="WD40 repeat-like"/>
    <property type="match status" value="1"/>
</dbReference>
<organism evidence="3 4">
    <name type="scientific">Scytalidium lignicola</name>
    <name type="common">Hyphomycete</name>
    <dbReference type="NCBI Taxonomy" id="5539"/>
    <lineage>
        <taxon>Eukaryota</taxon>
        <taxon>Fungi</taxon>
        <taxon>Dikarya</taxon>
        <taxon>Ascomycota</taxon>
        <taxon>Pezizomycotina</taxon>
        <taxon>Leotiomycetes</taxon>
        <taxon>Leotiomycetes incertae sedis</taxon>
        <taxon>Scytalidium</taxon>
    </lineage>
</organism>
<dbReference type="PANTHER" id="PTHR43991:SF9">
    <property type="entry name" value="DUF2415 DOMAIN-CONTAINING PROTEIN"/>
    <property type="match status" value="1"/>
</dbReference>
<dbReference type="AlphaFoldDB" id="A0A3E2HSB8"/>
<evidence type="ECO:0000259" key="2">
    <source>
        <dbReference type="Pfam" id="PF10313"/>
    </source>
</evidence>
<feature type="compositionally biased region" description="Basic and acidic residues" evidence="1">
    <location>
        <begin position="386"/>
        <end position="400"/>
    </location>
</feature>
<dbReference type="InterPro" id="IPR019417">
    <property type="entry name" value="DUF2415"/>
</dbReference>
<protein>
    <recommendedName>
        <fullName evidence="2">DUF2415 domain-containing protein</fullName>
    </recommendedName>
</protein>
<sequence length="710" mass="80260">MAVKDESLYHATESLILPSPRKYYPGHIQSSHWQLRSLITSPKQNVIYYPHGSDIYRLDTKTRDREIITTLSFAPRCLTASRDWICCGGEKGNYTAIYLGEQAERDNYDTDTSAVAEPDERLPLDLDLSRARETSTTATSRTSRNRSYLILANVKNIGTEIVNCITTWFPPATVSKQAYQIPLAVVSNNDSTVSILDLAKSEVLEKLTLLDYVNRAVISPDGTMLISICDDPFLYIHTRKPRPKDRFQVKQSNGHEFVYWGRIQLKGQRQADKSNMRGSFAATFSPSGKYLAVATQYGVISVFDTQLLTLEEYDPLLVSFTTSRPNRECGAVRAMEFSPEPYELLAWTESSGRVGIADVRDLFLSRQMITLDSEEENVDTVYPSDRPGEPVIDPRLHSFRGDPPSSSTTPEYRDFAPDTPEQRRTRQLTREMLERQISPLTAEELEVLEAHSAARRQRDAARDGTAQSGPSRWGLWMTEPRSSGTSSGAQGEQANASDRSIFNYGLPTALREFINNDRSAASFRVFINERNQERERRGQQLPRRRSSMILAAAENAIERETLGSNVGGDSSQDDADGLQRLIRNGLPPTPRMPPELETSSTNPWAEIDTLHRSRVPPDISAVDRSTRLRIQMEDEDRRNFAHRLRQPWRPTTDDRDESGVIRNVRIGTTETTGCCWSQDGRILYVGSEGGIYEYHVNVLGRKLFPNIVFR</sequence>
<dbReference type="InterPro" id="IPR036322">
    <property type="entry name" value="WD40_repeat_dom_sf"/>
</dbReference>
<evidence type="ECO:0000256" key="1">
    <source>
        <dbReference type="SAM" id="MobiDB-lite"/>
    </source>
</evidence>
<accession>A0A3E2HSB8</accession>
<feature type="non-terminal residue" evidence="3">
    <location>
        <position position="1"/>
    </location>
</feature>
<dbReference type="Proteomes" id="UP000258309">
    <property type="component" value="Unassembled WGS sequence"/>
</dbReference>
<dbReference type="OrthoDB" id="64353at2759"/>
<comment type="caution">
    <text evidence="3">The sequence shown here is derived from an EMBL/GenBank/DDBJ whole genome shotgun (WGS) entry which is preliminary data.</text>
</comment>
<dbReference type="PANTHER" id="PTHR43991">
    <property type="entry name" value="WD REPEAT PROTEIN (AFU_ORTHOLOGUE AFUA_8G05640)-RELATED"/>
    <property type="match status" value="1"/>
</dbReference>
<feature type="compositionally biased region" description="Polar residues" evidence="1">
    <location>
        <begin position="480"/>
        <end position="496"/>
    </location>
</feature>
<dbReference type="Pfam" id="PF10313">
    <property type="entry name" value="DUF2415"/>
    <property type="match status" value="1"/>
</dbReference>